<proteinExistence type="predicted"/>
<protein>
    <submittedName>
        <fullName evidence="6">Energy-coupling factor transporter transmembrane component T</fullName>
    </submittedName>
</protein>
<name>A0ABU6IZ07_9ACTN</name>
<feature type="transmembrane region" description="Helical" evidence="5">
    <location>
        <begin position="68"/>
        <end position="87"/>
    </location>
</feature>
<sequence>MVENRQRYSLAEGIRAVDGRVKIALLVAYSVALLLASSFWGLGVAAAVLVVVMLAGKLSVGRIARDASFVYVICAFLLVYHGSTQGWSSGAMVVARIVLLVWASLALMALSTPTELTDALRKMLAPLGCHGLPVRDFTTALSIALRFIPLLAEELAAVRAAQASRGAAFEGLGVSVRLRAYGGMMTPVLVGLFRRADRLAQAMDARCFGATDAPTSLAERGLTLRDGGVFLVGVIVCCAFALL</sequence>
<organism evidence="6 7">
    <name type="scientific">Adlercreutzia shanghongiae</name>
    <dbReference type="NCBI Taxonomy" id="3111773"/>
    <lineage>
        <taxon>Bacteria</taxon>
        <taxon>Bacillati</taxon>
        <taxon>Actinomycetota</taxon>
        <taxon>Coriobacteriia</taxon>
        <taxon>Eggerthellales</taxon>
        <taxon>Eggerthellaceae</taxon>
        <taxon>Adlercreutzia</taxon>
    </lineage>
</organism>
<reference evidence="6 7" key="1">
    <citation type="submission" date="2024-01" db="EMBL/GenBank/DDBJ databases">
        <title>novel species in genus Adlercreutzia.</title>
        <authorList>
            <person name="Liu X."/>
        </authorList>
    </citation>
    <scope>NUCLEOTIDE SEQUENCE [LARGE SCALE GENOMIC DNA]</scope>
    <source>
        <strain evidence="6 7">R22</strain>
    </source>
</reference>
<dbReference type="Pfam" id="PF02361">
    <property type="entry name" value="CbiQ"/>
    <property type="match status" value="1"/>
</dbReference>
<evidence type="ECO:0000313" key="6">
    <source>
        <dbReference type="EMBL" id="MEC4294729.1"/>
    </source>
</evidence>
<keyword evidence="7" id="KW-1185">Reference proteome</keyword>
<dbReference type="PANTHER" id="PTHR33514:SF13">
    <property type="entry name" value="PROTEIN ABCI12, CHLOROPLASTIC"/>
    <property type="match status" value="1"/>
</dbReference>
<dbReference type="InterPro" id="IPR003339">
    <property type="entry name" value="ABC/ECF_trnsptr_transmembrane"/>
</dbReference>
<dbReference type="EMBL" id="JAYMFH010000005">
    <property type="protein sequence ID" value="MEC4294729.1"/>
    <property type="molecule type" value="Genomic_DNA"/>
</dbReference>
<keyword evidence="4 5" id="KW-0472">Membrane</keyword>
<keyword evidence="3 5" id="KW-1133">Transmembrane helix</keyword>
<feature type="transmembrane region" description="Helical" evidence="5">
    <location>
        <begin position="23"/>
        <end position="56"/>
    </location>
</feature>
<accession>A0ABU6IZ07</accession>
<dbReference type="Proteomes" id="UP001343724">
    <property type="component" value="Unassembled WGS sequence"/>
</dbReference>
<comment type="subcellular location">
    <subcellularLocation>
        <location evidence="1">Membrane</location>
        <topology evidence="1">Multi-pass membrane protein</topology>
    </subcellularLocation>
</comment>
<evidence type="ECO:0000256" key="3">
    <source>
        <dbReference type="ARBA" id="ARBA00022989"/>
    </source>
</evidence>
<evidence type="ECO:0000256" key="5">
    <source>
        <dbReference type="SAM" id="Phobius"/>
    </source>
</evidence>
<evidence type="ECO:0000256" key="1">
    <source>
        <dbReference type="ARBA" id="ARBA00004141"/>
    </source>
</evidence>
<evidence type="ECO:0000313" key="7">
    <source>
        <dbReference type="Proteomes" id="UP001343724"/>
    </source>
</evidence>
<keyword evidence="2 5" id="KW-0812">Transmembrane</keyword>
<evidence type="ECO:0000256" key="2">
    <source>
        <dbReference type="ARBA" id="ARBA00022692"/>
    </source>
</evidence>
<dbReference type="RefSeq" id="WP_326454559.1">
    <property type="nucleotide sequence ID" value="NZ_JAYMFH010000005.1"/>
</dbReference>
<comment type="caution">
    <text evidence="6">The sequence shown here is derived from an EMBL/GenBank/DDBJ whole genome shotgun (WGS) entry which is preliminary data.</text>
</comment>
<dbReference type="PANTHER" id="PTHR33514">
    <property type="entry name" value="PROTEIN ABCI12, CHLOROPLASTIC"/>
    <property type="match status" value="1"/>
</dbReference>
<gene>
    <name evidence="6" type="ORF">VJ920_05360</name>
</gene>
<feature type="transmembrane region" description="Helical" evidence="5">
    <location>
        <begin position="93"/>
        <end position="113"/>
    </location>
</feature>
<dbReference type="CDD" id="cd16914">
    <property type="entry name" value="EcfT"/>
    <property type="match status" value="1"/>
</dbReference>
<evidence type="ECO:0000256" key="4">
    <source>
        <dbReference type="ARBA" id="ARBA00023136"/>
    </source>
</evidence>